<name>A0ABD3S344_9LAMI</name>
<evidence type="ECO:0000256" key="1">
    <source>
        <dbReference type="PIRSR" id="PIRSR600101-2"/>
    </source>
</evidence>
<sequence>MAPKRADQIIYVSNPERNNRGPLSIAIPGERKYIRCSKWFQRICPNGRLLKQGATLFQKNLANTLAEIAKSDTIKRNVSTRPPPATANFIQPFKRPLSSMTPTIVLKEGRLKAVIGAAGGILIW</sequence>
<dbReference type="PRINTS" id="PR01210">
    <property type="entry name" value="GGTRANSPTASE"/>
</dbReference>
<keyword evidence="4" id="KW-1185">Reference proteome</keyword>
<dbReference type="InterPro" id="IPR029055">
    <property type="entry name" value="Ntn_hydrolases_N"/>
</dbReference>
<dbReference type="EMBL" id="JBJXBP010000007">
    <property type="protein sequence ID" value="KAL3818881.1"/>
    <property type="molecule type" value="Genomic_DNA"/>
</dbReference>
<reference evidence="2 4" key="1">
    <citation type="submission" date="2024-12" db="EMBL/GenBank/DDBJ databases">
        <title>The unique morphological basis and parallel evolutionary history of personate flowers in Penstemon.</title>
        <authorList>
            <person name="Depatie T.H."/>
            <person name="Wessinger C.A."/>
        </authorList>
    </citation>
    <scope>NUCLEOTIDE SEQUENCE [LARGE SCALE GENOMIC DNA]</scope>
    <source>
        <strain evidence="2">WTNN_2</strain>
        <tissue evidence="2">Leaf</tissue>
    </source>
</reference>
<dbReference type="InterPro" id="IPR043137">
    <property type="entry name" value="GGT_ssub_C"/>
</dbReference>
<evidence type="ECO:0000313" key="2">
    <source>
        <dbReference type="EMBL" id="KAL3818877.1"/>
    </source>
</evidence>
<dbReference type="Gene3D" id="3.60.20.40">
    <property type="match status" value="1"/>
</dbReference>
<proteinExistence type="predicted"/>
<dbReference type="InterPro" id="IPR000101">
    <property type="entry name" value="GGT_peptidase"/>
</dbReference>
<protein>
    <submittedName>
        <fullName evidence="2">Uncharacterized protein</fullName>
    </submittedName>
</protein>
<accession>A0ABD3S344</accession>
<dbReference type="Proteomes" id="UP001634393">
    <property type="component" value="Unassembled WGS sequence"/>
</dbReference>
<dbReference type="EMBL" id="JBJXBP010000007">
    <property type="protein sequence ID" value="KAL3818877.1"/>
    <property type="molecule type" value="Genomic_DNA"/>
</dbReference>
<dbReference type="AlphaFoldDB" id="A0ABD3S344"/>
<dbReference type="PANTHER" id="PTHR11686">
    <property type="entry name" value="GAMMA GLUTAMYL TRANSPEPTIDASE"/>
    <property type="match status" value="1"/>
</dbReference>
<dbReference type="SUPFAM" id="SSF56235">
    <property type="entry name" value="N-terminal nucleophile aminohydrolases (Ntn hydrolases)"/>
    <property type="match status" value="2"/>
</dbReference>
<evidence type="ECO:0000313" key="3">
    <source>
        <dbReference type="EMBL" id="KAL3818881.1"/>
    </source>
</evidence>
<feature type="binding site" evidence="1">
    <location>
        <begin position="98"/>
        <end position="99"/>
    </location>
    <ligand>
        <name>L-glutamate</name>
        <dbReference type="ChEBI" id="CHEBI:29985"/>
    </ligand>
</feature>
<dbReference type="PANTHER" id="PTHR11686:SF34">
    <property type="entry name" value="GLUTATHIONE HYDROLASE 1-RELATED"/>
    <property type="match status" value="1"/>
</dbReference>
<feature type="binding site" evidence="1">
    <location>
        <position position="120"/>
    </location>
    <ligand>
        <name>L-glutamate</name>
        <dbReference type="ChEBI" id="CHEBI:29985"/>
    </ligand>
</feature>
<evidence type="ECO:0000313" key="4">
    <source>
        <dbReference type="Proteomes" id="UP001634393"/>
    </source>
</evidence>
<dbReference type="Pfam" id="PF01019">
    <property type="entry name" value="G_glu_transpept"/>
    <property type="match status" value="1"/>
</dbReference>
<gene>
    <name evidence="2" type="ORF">ACJIZ3_004782</name>
    <name evidence="3" type="ORF">ACJIZ3_004786</name>
</gene>
<comment type="caution">
    <text evidence="2">The sequence shown here is derived from an EMBL/GenBank/DDBJ whole genome shotgun (WGS) entry which is preliminary data.</text>
</comment>
<organism evidence="2 4">
    <name type="scientific">Penstemon smallii</name>
    <dbReference type="NCBI Taxonomy" id="265156"/>
    <lineage>
        <taxon>Eukaryota</taxon>
        <taxon>Viridiplantae</taxon>
        <taxon>Streptophyta</taxon>
        <taxon>Embryophyta</taxon>
        <taxon>Tracheophyta</taxon>
        <taxon>Spermatophyta</taxon>
        <taxon>Magnoliopsida</taxon>
        <taxon>eudicotyledons</taxon>
        <taxon>Gunneridae</taxon>
        <taxon>Pentapetalae</taxon>
        <taxon>asterids</taxon>
        <taxon>lamiids</taxon>
        <taxon>Lamiales</taxon>
        <taxon>Plantaginaceae</taxon>
        <taxon>Cheloneae</taxon>
        <taxon>Penstemon</taxon>
    </lineage>
</organism>